<gene>
    <name evidence="1" type="ORF">ENT52_02550</name>
</gene>
<dbReference type="PANTHER" id="PTHR30024:SF42">
    <property type="entry name" value="ALIPHATIC SULFONATES-BINDING PROTEIN-RELATED"/>
    <property type="match status" value="1"/>
</dbReference>
<reference evidence="1" key="1">
    <citation type="journal article" date="2020" name="mSystems">
        <title>Genome- and Community-Level Interaction Insights into Carbon Utilization and Element Cycling Functions of Hydrothermarchaeota in Hydrothermal Sediment.</title>
        <authorList>
            <person name="Zhou Z."/>
            <person name="Liu Y."/>
            <person name="Xu W."/>
            <person name="Pan J."/>
            <person name="Luo Z.H."/>
            <person name="Li M."/>
        </authorList>
    </citation>
    <scope>NUCLEOTIDE SEQUENCE [LARGE SCALE GENOMIC DNA]</scope>
    <source>
        <strain evidence="1">SpSt-587</strain>
    </source>
</reference>
<dbReference type="AlphaFoldDB" id="A0A7J3M2H0"/>
<dbReference type="Gene3D" id="3.40.190.10">
    <property type="entry name" value="Periplasmic binding protein-like II"/>
    <property type="match status" value="2"/>
</dbReference>
<evidence type="ECO:0000313" key="1">
    <source>
        <dbReference type="EMBL" id="HGT82590.1"/>
    </source>
</evidence>
<name>A0A7J3M2H0_ARCFL</name>
<dbReference type="Pfam" id="PF13379">
    <property type="entry name" value="NMT1_2"/>
    <property type="match status" value="1"/>
</dbReference>
<accession>A0A7J3M2H0</accession>
<dbReference type="SUPFAM" id="SSF53850">
    <property type="entry name" value="Periplasmic binding protein-like II"/>
    <property type="match status" value="1"/>
</dbReference>
<organism evidence="1">
    <name type="scientific">Archaeoglobus fulgidus</name>
    <dbReference type="NCBI Taxonomy" id="2234"/>
    <lineage>
        <taxon>Archaea</taxon>
        <taxon>Methanobacteriati</taxon>
        <taxon>Methanobacteriota</taxon>
        <taxon>Archaeoglobi</taxon>
        <taxon>Archaeoglobales</taxon>
        <taxon>Archaeoglobaceae</taxon>
        <taxon>Archaeoglobus</taxon>
    </lineage>
</organism>
<proteinExistence type="predicted"/>
<comment type="caution">
    <text evidence="1">The sequence shown here is derived from an EMBL/GenBank/DDBJ whole genome shotgun (WGS) entry which is preliminary data.</text>
</comment>
<evidence type="ECO:0008006" key="2">
    <source>
        <dbReference type="Google" id="ProtNLM"/>
    </source>
</evidence>
<dbReference type="PANTHER" id="PTHR30024">
    <property type="entry name" value="ALIPHATIC SULFONATES-BINDING PROTEIN-RELATED"/>
    <property type="match status" value="1"/>
</dbReference>
<sequence length="334" mass="37036">MKRLLIIILPILLLGCVGERGAIEEIRVSHQPGWHHVALFLIIEKGWDEKVLGKKIVTTSFPSGPSQMEAFAAKQHDIAYVGSAPPLSIISRGFDAKIVAIANVEGSSLVSIPEFEFKSIESLNGKRIITFPPGSVQWTILSSWLKEKGIKAEIVTAAGTAEIREALKSKSVDLAFVPDPAPYVMVQDGSAKIVMHSREMFQTHPCCVVLMNGDFVKNNRELAVKFVALHIIASEYALKDENHEEIVKILEKWLKIEKSVADKFPGTTNLKTDPRDETWLRGLQMLCDSQFELGVTRDADGKAVRLEAKNIVDSELYSEALKIVPQIKKQLGLE</sequence>
<dbReference type="PROSITE" id="PS51257">
    <property type="entry name" value="PROKAR_LIPOPROTEIN"/>
    <property type="match status" value="1"/>
</dbReference>
<protein>
    <recommendedName>
        <fullName evidence="2">ABC transporter substrate-binding protein</fullName>
    </recommendedName>
</protein>
<dbReference type="EMBL" id="DSYZ01000057">
    <property type="protein sequence ID" value="HGT82590.1"/>
    <property type="molecule type" value="Genomic_DNA"/>
</dbReference>